<dbReference type="Pfam" id="PF19425">
    <property type="entry name" value="Csd3_N2"/>
    <property type="match status" value="1"/>
</dbReference>
<dbReference type="GO" id="GO:0030313">
    <property type="term" value="C:cell envelope"/>
    <property type="evidence" value="ECO:0007669"/>
    <property type="project" value="UniProtKB-SubCell"/>
</dbReference>
<accession>A0A0K6IPC8</accession>
<dbReference type="CDD" id="cd12797">
    <property type="entry name" value="M23_peptidase"/>
    <property type="match status" value="1"/>
</dbReference>
<evidence type="ECO:0000259" key="8">
    <source>
        <dbReference type="Pfam" id="PF01551"/>
    </source>
</evidence>
<dbReference type="InterPro" id="IPR016047">
    <property type="entry name" value="M23ase_b-sheet_dom"/>
</dbReference>
<keyword evidence="4" id="KW-0479">Metal-binding</keyword>
<evidence type="ECO:0000313" key="10">
    <source>
        <dbReference type="EMBL" id="CUB04963.1"/>
    </source>
</evidence>
<evidence type="ECO:0000256" key="6">
    <source>
        <dbReference type="ARBA" id="ARBA00022833"/>
    </source>
</evidence>
<evidence type="ECO:0000256" key="1">
    <source>
        <dbReference type="ARBA" id="ARBA00001947"/>
    </source>
</evidence>
<evidence type="ECO:0000256" key="7">
    <source>
        <dbReference type="ARBA" id="ARBA00023049"/>
    </source>
</evidence>
<dbReference type="Pfam" id="PF01551">
    <property type="entry name" value="Peptidase_M23"/>
    <property type="match status" value="1"/>
</dbReference>
<proteinExistence type="predicted"/>
<evidence type="ECO:0000256" key="5">
    <source>
        <dbReference type="ARBA" id="ARBA00022801"/>
    </source>
</evidence>
<keyword evidence="7" id="KW-0482">Metalloprotease</keyword>
<dbReference type="GO" id="GO:0004222">
    <property type="term" value="F:metalloendopeptidase activity"/>
    <property type="evidence" value="ECO:0007669"/>
    <property type="project" value="TreeGrafter"/>
</dbReference>
<feature type="domain" description="M23ase beta-sheet core" evidence="8">
    <location>
        <begin position="293"/>
        <end position="389"/>
    </location>
</feature>
<gene>
    <name evidence="10" type="ORF">Ga0061068_101146</name>
</gene>
<dbReference type="PANTHER" id="PTHR21666">
    <property type="entry name" value="PEPTIDASE-RELATED"/>
    <property type="match status" value="1"/>
</dbReference>
<keyword evidence="6" id="KW-0862">Zinc</keyword>
<organism evidence="10 11">
    <name type="scientific">Tepidiphilus thermophilus</name>
    <dbReference type="NCBI Taxonomy" id="876478"/>
    <lineage>
        <taxon>Bacteria</taxon>
        <taxon>Pseudomonadati</taxon>
        <taxon>Pseudomonadota</taxon>
        <taxon>Hydrogenophilia</taxon>
        <taxon>Hydrogenophilales</taxon>
        <taxon>Hydrogenophilaceae</taxon>
        <taxon>Tepidiphilus</taxon>
    </lineage>
</organism>
<evidence type="ECO:0000313" key="11">
    <source>
        <dbReference type="Proteomes" id="UP000182108"/>
    </source>
</evidence>
<comment type="subcellular location">
    <subcellularLocation>
        <location evidence="2">Cell envelope</location>
    </subcellularLocation>
</comment>
<evidence type="ECO:0000256" key="3">
    <source>
        <dbReference type="ARBA" id="ARBA00022670"/>
    </source>
</evidence>
<dbReference type="InterPro" id="IPR045834">
    <property type="entry name" value="Csd3_N2"/>
</dbReference>
<evidence type="ECO:0000259" key="9">
    <source>
        <dbReference type="Pfam" id="PF19425"/>
    </source>
</evidence>
<evidence type="ECO:0000256" key="2">
    <source>
        <dbReference type="ARBA" id="ARBA00004196"/>
    </source>
</evidence>
<keyword evidence="3" id="KW-0645">Protease</keyword>
<keyword evidence="5 10" id="KW-0378">Hydrolase</keyword>
<reference evidence="11" key="1">
    <citation type="submission" date="2015-08" db="EMBL/GenBank/DDBJ databases">
        <authorList>
            <person name="Babu N.S."/>
            <person name="Beckwith C.J."/>
            <person name="Beseler K.G."/>
            <person name="Brison A."/>
            <person name="Carone J.V."/>
            <person name="Caskin T.P."/>
            <person name="Diamond M."/>
            <person name="Durham M.E."/>
            <person name="Foxe J.M."/>
            <person name="Go M."/>
            <person name="Henderson B.A."/>
            <person name="Jones I.B."/>
            <person name="McGettigan J.A."/>
            <person name="Micheletti S.J."/>
            <person name="Nasrallah M.E."/>
            <person name="Ortiz D."/>
            <person name="Piller C.R."/>
            <person name="Privatt S.R."/>
            <person name="Schneider S.L."/>
            <person name="Sharp S."/>
            <person name="Smith T.C."/>
            <person name="Stanton J.D."/>
            <person name="Ullery H.E."/>
            <person name="Wilson R.J."/>
            <person name="Serrano M.G."/>
            <person name="Buck G."/>
            <person name="Lee V."/>
            <person name="Wang Y."/>
            <person name="Carvalho R."/>
            <person name="Voegtly L."/>
            <person name="Shi R."/>
            <person name="Duckworth R."/>
            <person name="Johnson A."/>
            <person name="Loviza R."/>
            <person name="Walstead R."/>
            <person name="Shah Z."/>
            <person name="Kiflezghi M."/>
            <person name="Wade K."/>
            <person name="Ball S.L."/>
            <person name="Bradley K.W."/>
            <person name="Asai D.J."/>
            <person name="Bowman C.A."/>
            <person name="Russell D.A."/>
            <person name="Pope W.H."/>
            <person name="Jacobs-Sera D."/>
            <person name="Hendrix R.W."/>
            <person name="Hatfull G.F."/>
        </authorList>
    </citation>
    <scope>NUCLEOTIDE SEQUENCE [LARGE SCALE GENOMIC DNA]</scope>
    <source>
        <strain evidence="11">JCM 19170</strain>
    </source>
</reference>
<keyword evidence="11" id="KW-1185">Reference proteome</keyword>
<dbReference type="InterPro" id="IPR050570">
    <property type="entry name" value="Cell_wall_metabolism_enzyme"/>
</dbReference>
<dbReference type="InterPro" id="IPR011055">
    <property type="entry name" value="Dup_hybrid_motif"/>
</dbReference>
<dbReference type="Gene3D" id="3.10.450.350">
    <property type="match status" value="2"/>
</dbReference>
<dbReference type="SUPFAM" id="SSF51261">
    <property type="entry name" value="Duplicated hybrid motif"/>
    <property type="match status" value="1"/>
</dbReference>
<dbReference type="RefSeq" id="WP_088178244.1">
    <property type="nucleotide sequence ID" value="NZ_CYHH01000001.1"/>
</dbReference>
<dbReference type="GO" id="GO:0046872">
    <property type="term" value="F:metal ion binding"/>
    <property type="evidence" value="ECO:0007669"/>
    <property type="project" value="UniProtKB-KW"/>
</dbReference>
<feature type="domain" description="Csd3-like second N-terminal" evidence="9">
    <location>
        <begin position="165"/>
        <end position="280"/>
    </location>
</feature>
<name>A0A0K6IPC8_9PROT</name>
<sequence length="433" mass="46876">MHRSTVRRHLWLRTSMALYGAAVFGLAVAALSGPNPYGRKAVVAELPPITLTPPSSGDAAHAYVIREAFRRGETLPAFLERIGAEDEALLDYTSLDEQVRAIQRQLRAHSTATVRLRADGQVDALVLPLVSGERVTIRRSDEGFRLESPAPETAGSTHPFLELRQGVITHSLFATSAEIGMPDAIATKLAEIFGTEIDFSRDLREGDSFAVIYETTLDAEGLPQPGEIVAAEFVNQGKRHVVLRHTDAGGKSGYYTPDGRVLGTGFLRYPLQFTRVSSSFGARFHPIKKEWRHHAGTDFAAAPGTPVMAASDGVVKFAGWQNGYGNFVLIEHRSGYATGYGHLKGFEPGLKAGKRVSQGDVIGYVGSTGWATGPHLHYEVRIGGKAQDPLKIALPAPEPLPARELARFRQETGPLLDKLALLTRTPTEVAAAD</sequence>
<protein>
    <submittedName>
        <fullName evidence="10">Murein DD-endopeptidase MepM and murein hydrolase activator NlpD, contain LysM domain</fullName>
    </submittedName>
</protein>
<dbReference type="Proteomes" id="UP000182108">
    <property type="component" value="Unassembled WGS sequence"/>
</dbReference>
<dbReference type="GO" id="GO:0006508">
    <property type="term" value="P:proteolysis"/>
    <property type="evidence" value="ECO:0007669"/>
    <property type="project" value="UniProtKB-KW"/>
</dbReference>
<dbReference type="EMBL" id="CYHH01000001">
    <property type="protein sequence ID" value="CUB04963.1"/>
    <property type="molecule type" value="Genomic_DNA"/>
</dbReference>
<comment type="cofactor">
    <cofactor evidence="1">
        <name>Zn(2+)</name>
        <dbReference type="ChEBI" id="CHEBI:29105"/>
    </cofactor>
</comment>
<dbReference type="Gene3D" id="2.70.70.10">
    <property type="entry name" value="Glucose Permease (Domain IIA)"/>
    <property type="match status" value="1"/>
</dbReference>
<dbReference type="AlphaFoldDB" id="A0A0K6IPC8"/>
<dbReference type="PANTHER" id="PTHR21666:SF288">
    <property type="entry name" value="CELL DIVISION PROTEIN YTFB"/>
    <property type="match status" value="1"/>
</dbReference>
<evidence type="ECO:0000256" key="4">
    <source>
        <dbReference type="ARBA" id="ARBA00022723"/>
    </source>
</evidence>
<dbReference type="OrthoDB" id="5298450at2"/>